<sequence>MKFQIILQVILKDIIQINIILNYCELSKVEIFKKLVYIIWKYGVDSINKVEIDVNTSQYQATTKQSYQTIDDLSILTLITKQLRNQIFQLLLILFLKIDFEHFQILKVLNIQLINWHLIQIYQLQSQWQMKSWLDFLLRNLHLL</sequence>
<name>A0A8S1S587_PAROT</name>
<gene>
    <name evidence="1" type="ORF">POCTA_138.1.T0060016</name>
</gene>
<keyword evidence="2" id="KW-1185">Reference proteome</keyword>
<dbReference type="AlphaFoldDB" id="A0A8S1S587"/>
<protein>
    <submittedName>
        <fullName evidence="1">Uncharacterized protein</fullName>
    </submittedName>
</protein>
<evidence type="ECO:0000313" key="2">
    <source>
        <dbReference type="Proteomes" id="UP000683925"/>
    </source>
</evidence>
<accession>A0A8S1S587</accession>
<proteinExistence type="predicted"/>
<comment type="caution">
    <text evidence="1">The sequence shown here is derived from an EMBL/GenBank/DDBJ whole genome shotgun (WGS) entry which is preliminary data.</text>
</comment>
<organism evidence="1 2">
    <name type="scientific">Paramecium octaurelia</name>
    <dbReference type="NCBI Taxonomy" id="43137"/>
    <lineage>
        <taxon>Eukaryota</taxon>
        <taxon>Sar</taxon>
        <taxon>Alveolata</taxon>
        <taxon>Ciliophora</taxon>
        <taxon>Intramacronucleata</taxon>
        <taxon>Oligohymenophorea</taxon>
        <taxon>Peniculida</taxon>
        <taxon>Parameciidae</taxon>
        <taxon>Paramecium</taxon>
    </lineage>
</organism>
<dbReference type="Proteomes" id="UP000683925">
    <property type="component" value="Unassembled WGS sequence"/>
</dbReference>
<dbReference type="EMBL" id="CAJJDP010000005">
    <property type="protein sequence ID" value="CAD8134762.1"/>
    <property type="molecule type" value="Genomic_DNA"/>
</dbReference>
<evidence type="ECO:0000313" key="1">
    <source>
        <dbReference type="EMBL" id="CAD8134762.1"/>
    </source>
</evidence>
<reference evidence="1" key="1">
    <citation type="submission" date="2021-01" db="EMBL/GenBank/DDBJ databases">
        <authorList>
            <consortium name="Genoscope - CEA"/>
            <person name="William W."/>
        </authorList>
    </citation>
    <scope>NUCLEOTIDE SEQUENCE</scope>
</reference>